<evidence type="ECO:0000313" key="2">
    <source>
        <dbReference type="Proteomes" id="UP000604046"/>
    </source>
</evidence>
<dbReference type="OrthoDB" id="435021at2759"/>
<dbReference type="AlphaFoldDB" id="A0A812S6Y6"/>
<accession>A0A812S6Y6</accession>
<proteinExistence type="predicted"/>
<dbReference type="Proteomes" id="UP000604046">
    <property type="component" value="Unassembled WGS sequence"/>
</dbReference>
<dbReference type="EMBL" id="CAJNDS010002425">
    <property type="protein sequence ID" value="CAE7469093.1"/>
    <property type="molecule type" value="Genomic_DNA"/>
</dbReference>
<gene>
    <name evidence="1" type="primary">rlmE</name>
    <name evidence="1" type="ORF">SNAT2548_LOCUS26267</name>
</gene>
<reference evidence="1" key="1">
    <citation type="submission" date="2021-02" db="EMBL/GenBank/DDBJ databases">
        <authorList>
            <person name="Dougan E. K."/>
            <person name="Rhodes N."/>
            <person name="Thang M."/>
            <person name="Chan C."/>
        </authorList>
    </citation>
    <scope>NUCLEOTIDE SEQUENCE</scope>
</reference>
<keyword evidence="2" id="KW-1185">Reference proteome</keyword>
<evidence type="ECO:0000313" key="1">
    <source>
        <dbReference type="EMBL" id="CAE7469093.1"/>
    </source>
</evidence>
<comment type="caution">
    <text evidence="1">The sequence shown here is derived from an EMBL/GenBank/DDBJ whole genome shotgun (WGS) entry which is preliminary data.</text>
</comment>
<name>A0A812S6Y6_9DINO</name>
<organism evidence="1 2">
    <name type="scientific">Symbiodinium natans</name>
    <dbReference type="NCBI Taxonomy" id="878477"/>
    <lineage>
        <taxon>Eukaryota</taxon>
        <taxon>Sar</taxon>
        <taxon>Alveolata</taxon>
        <taxon>Dinophyceae</taxon>
        <taxon>Suessiales</taxon>
        <taxon>Symbiodiniaceae</taxon>
        <taxon>Symbiodinium</taxon>
    </lineage>
</organism>
<sequence>MPDMSYVGMEDYDEYGPAVGCQAVEILEFNYRRRMPATNCIPADSPECISGTWYSLPGACPSKSLYKKTDECKQEYPSAQCDSPDGTSSCTYNTRYAGLVELDELVGIKDYEKWWANKTGPTGNFEYNRTIDMGNGTTWWNDRHSESLCDSRIEQVIDLFAKRYPQLPKDLPDPPCL</sequence>
<protein>
    <submittedName>
        <fullName evidence="1">RlmE protein</fullName>
    </submittedName>
</protein>